<dbReference type="InterPro" id="IPR013320">
    <property type="entry name" value="ConA-like_dom_sf"/>
</dbReference>
<dbReference type="PANTHER" id="PTHR10963:SF60">
    <property type="entry name" value="GRAM-NEGATIVE BACTERIA-BINDING PROTEIN 1-RELATED"/>
    <property type="match status" value="1"/>
</dbReference>
<dbReference type="InterPro" id="IPR000757">
    <property type="entry name" value="Beta-glucanase-like"/>
</dbReference>
<reference evidence="3" key="1">
    <citation type="journal article" date="2021" name="Nat. Commun.">
        <title>Genetic determinants of endophytism in the Arabidopsis root mycobiome.</title>
        <authorList>
            <person name="Mesny F."/>
            <person name="Miyauchi S."/>
            <person name="Thiergart T."/>
            <person name="Pickel B."/>
            <person name="Atanasova L."/>
            <person name="Karlsson M."/>
            <person name="Huettel B."/>
            <person name="Barry K.W."/>
            <person name="Haridas S."/>
            <person name="Chen C."/>
            <person name="Bauer D."/>
            <person name="Andreopoulos W."/>
            <person name="Pangilinan J."/>
            <person name="LaButti K."/>
            <person name="Riley R."/>
            <person name="Lipzen A."/>
            <person name="Clum A."/>
            <person name="Drula E."/>
            <person name="Henrissat B."/>
            <person name="Kohler A."/>
            <person name="Grigoriev I.V."/>
            <person name="Martin F.M."/>
            <person name="Hacquard S."/>
        </authorList>
    </citation>
    <scope>NUCLEOTIDE SEQUENCE</scope>
    <source>
        <strain evidence="3">MPI-CAGE-CH-0235</strain>
    </source>
</reference>
<dbReference type="AlphaFoldDB" id="A0A8K0S9U7"/>
<evidence type="ECO:0000313" key="3">
    <source>
        <dbReference type="EMBL" id="KAH7302812.1"/>
    </source>
</evidence>
<dbReference type="Gene3D" id="2.60.120.200">
    <property type="match status" value="1"/>
</dbReference>
<dbReference type="GO" id="GO:0004553">
    <property type="term" value="F:hydrolase activity, hydrolyzing O-glycosyl compounds"/>
    <property type="evidence" value="ECO:0007669"/>
    <property type="project" value="InterPro"/>
</dbReference>
<dbReference type="EMBL" id="JAGPNK010000060">
    <property type="protein sequence ID" value="KAH7302812.1"/>
    <property type="molecule type" value="Genomic_DNA"/>
</dbReference>
<dbReference type="PANTHER" id="PTHR10963">
    <property type="entry name" value="GLYCOSYL HYDROLASE-RELATED"/>
    <property type="match status" value="1"/>
</dbReference>
<dbReference type="InterPro" id="IPR050546">
    <property type="entry name" value="Glycosyl_Hydrlase_16"/>
</dbReference>
<evidence type="ECO:0000313" key="4">
    <source>
        <dbReference type="Proteomes" id="UP000813444"/>
    </source>
</evidence>
<feature type="signal peptide" evidence="1">
    <location>
        <begin position="1"/>
        <end position="17"/>
    </location>
</feature>
<dbReference type="PROSITE" id="PS51762">
    <property type="entry name" value="GH16_2"/>
    <property type="match status" value="1"/>
</dbReference>
<feature type="chain" id="PRO_5035437807" evidence="1">
    <location>
        <begin position="18"/>
        <end position="285"/>
    </location>
</feature>
<dbReference type="GO" id="GO:0005975">
    <property type="term" value="P:carbohydrate metabolic process"/>
    <property type="evidence" value="ECO:0007669"/>
    <property type="project" value="InterPro"/>
</dbReference>
<dbReference type="OrthoDB" id="192832at2759"/>
<accession>A0A8K0S9U7</accession>
<sequence length="285" mass="31995">MNLSSLVLALSIATSAAWQPPDYPGYELVWYDGFFGEGGSFPASEIWNIIDGDLGVNNETQVYKTSTRNVQLSGGQTLQLIPWLDSDVPRGWTSGRMESTYTVAPQPMELTRVESRLRFGSNPIVTQQGLWPAFWMLGASYRSGVPWPLCGEIDIMENVNGNMEGFGTVQLPDSFLGAAVALPDRDWHTWRVEIDRRPNDVLDESIIWFLDEEEYHRVRARDIGNLDTWSRLAHLPMFLIVNMAVGGNWPGNPSTTTLDGYGSMVEFGYVAHYLSRDPLNELDII</sequence>
<evidence type="ECO:0000259" key="2">
    <source>
        <dbReference type="PROSITE" id="PS51762"/>
    </source>
</evidence>
<name>A0A8K0S9U7_9HYPO</name>
<gene>
    <name evidence="3" type="ORF">B0I35DRAFT_366079</name>
</gene>
<dbReference type="Pfam" id="PF26113">
    <property type="entry name" value="GH16_XgeA"/>
    <property type="match status" value="1"/>
</dbReference>
<comment type="caution">
    <text evidence="3">The sequence shown here is derived from an EMBL/GenBank/DDBJ whole genome shotgun (WGS) entry which is preliminary data.</text>
</comment>
<dbReference type="SUPFAM" id="SSF49899">
    <property type="entry name" value="Concanavalin A-like lectins/glucanases"/>
    <property type="match status" value="1"/>
</dbReference>
<keyword evidence="1" id="KW-0732">Signal</keyword>
<keyword evidence="4" id="KW-1185">Reference proteome</keyword>
<evidence type="ECO:0000256" key="1">
    <source>
        <dbReference type="SAM" id="SignalP"/>
    </source>
</evidence>
<feature type="domain" description="GH16" evidence="2">
    <location>
        <begin position="16"/>
        <end position="269"/>
    </location>
</feature>
<organism evidence="3 4">
    <name type="scientific">Stachybotrys elegans</name>
    <dbReference type="NCBI Taxonomy" id="80388"/>
    <lineage>
        <taxon>Eukaryota</taxon>
        <taxon>Fungi</taxon>
        <taxon>Dikarya</taxon>
        <taxon>Ascomycota</taxon>
        <taxon>Pezizomycotina</taxon>
        <taxon>Sordariomycetes</taxon>
        <taxon>Hypocreomycetidae</taxon>
        <taxon>Hypocreales</taxon>
        <taxon>Stachybotryaceae</taxon>
        <taxon>Stachybotrys</taxon>
    </lineage>
</organism>
<protein>
    <submittedName>
        <fullName evidence="3">Endo-1,3(4)-beta-glucanase</fullName>
    </submittedName>
</protein>
<dbReference type="Proteomes" id="UP000813444">
    <property type="component" value="Unassembled WGS sequence"/>
</dbReference>
<proteinExistence type="predicted"/>